<evidence type="ECO:0000313" key="1">
    <source>
        <dbReference type="EMBL" id="OJI97103.1"/>
    </source>
</evidence>
<sequence length="123" mass="13953">MPYDLPQSRPFYPPVSYAHERAFSGPFRRSAEGFHDLQNKPFLDECRSPGSYQVYQEPHFEAFPQAPSEQAWSGESPCELRKPLAQGNKLRGDAPEFVPRGKCAVNEESRPKVKKPCWLVVSG</sequence>
<dbReference type="Proteomes" id="UP000184073">
    <property type="component" value="Unassembled WGS sequence"/>
</dbReference>
<dbReference type="EMBL" id="KV878125">
    <property type="protein sequence ID" value="OJI97103.1"/>
    <property type="molecule type" value="Genomic_DNA"/>
</dbReference>
<protein>
    <submittedName>
        <fullName evidence="1">Uncharacterized protein</fullName>
    </submittedName>
</protein>
<gene>
    <name evidence="1" type="ORF">ASPVEDRAFT_120187</name>
</gene>
<evidence type="ECO:0000313" key="2">
    <source>
        <dbReference type="Proteomes" id="UP000184073"/>
    </source>
</evidence>
<dbReference type="AlphaFoldDB" id="A0A1L9P6P5"/>
<dbReference type="OrthoDB" id="4438748at2759"/>
<proteinExistence type="predicted"/>
<reference evidence="2" key="1">
    <citation type="journal article" date="2017" name="Genome Biol.">
        <title>Comparative genomics reveals high biological diversity and specific adaptations in the industrially and medically important fungal genus Aspergillus.</title>
        <authorList>
            <person name="de Vries R.P."/>
            <person name="Riley R."/>
            <person name="Wiebenga A."/>
            <person name="Aguilar-Osorio G."/>
            <person name="Amillis S."/>
            <person name="Uchima C.A."/>
            <person name="Anderluh G."/>
            <person name="Asadollahi M."/>
            <person name="Askin M."/>
            <person name="Barry K."/>
            <person name="Battaglia E."/>
            <person name="Bayram O."/>
            <person name="Benocci T."/>
            <person name="Braus-Stromeyer S.A."/>
            <person name="Caldana C."/>
            <person name="Canovas D."/>
            <person name="Cerqueira G.C."/>
            <person name="Chen F."/>
            <person name="Chen W."/>
            <person name="Choi C."/>
            <person name="Clum A."/>
            <person name="Dos Santos R.A."/>
            <person name="Damasio A.R."/>
            <person name="Diallinas G."/>
            <person name="Emri T."/>
            <person name="Fekete E."/>
            <person name="Flipphi M."/>
            <person name="Freyberg S."/>
            <person name="Gallo A."/>
            <person name="Gournas C."/>
            <person name="Habgood R."/>
            <person name="Hainaut M."/>
            <person name="Harispe M.L."/>
            <person name="Henrissat B."/>
            <person name="Hilden K.S."/>
            <person name="Hope R."/>
            <person name="Hossain A."/>
            <person name="Karabika E."/>
            <person name="Karaffa L."/>
            <person name="Karanyi Z."/>
            <person name="Krasevec N."/>
            <person name="Kuo A."/>
            <person name="Kusch H."/>
            <person name="LaButti K."/>
            <person name="Lagendijk E.L."/>
            <person name="Lapidus A."/>
            <person name="Levasseur A."/>
            <person name="Lindquist E."/>
            <person name="Lipzen A."/>
            <person name="Logrieco A.F."/>
            <person name="MacCabe A."/>
            <person name="Maekelae M.R."/>
            <person name="Malavazi I."/>
            <person name="Melin P."/>
            <person name="Meyer V."/>
            <person name="Mielnichuk N."/>
            <person name="Miskei M."/>
            <person name="Molnar A.P."/>
            <person name="Mule G."/>
            <person name="Ngan C.Y."/>
            <person name="Orejas M."/>
            <person name="Orosz E."/>
            <person name="Ouedraogo J.P."/>
            <person name="Overkamp K.M."/>
            <person name="Park H.-S."/>
            <person name="Perrone G."/>
            <person name="Piumi F."/>
            <person name="Punt P.J."/>
            <person name="Ram A.F."/>
            <person name="Ramon A."/>
            <person name="Rauscher S."/>
            <person name="Record E."/>
            <person name="Riano-Pachon D.M."/>
            <person name="Robert V."/>
            <person name="Roehrig J."/>
            <person name="Ruller R."/>
            <person name="Salamov A."/>
            <person name="Salih N.S."/>
            <person name="Samson R.A."/>
            <person name="Sandor E."/>
            <person name="Sanguinetti M."/>
            <person name="Schuetze T."/>
            <person name="Sepcic K."/>
            <person name="Shelest E."/>
            <person name="Sherlock G."/>
            <person name="Sophianopoulou V."/>
            <person name="Squina F.M."/>
            <person name="Sun H."/>
            <person name="Susca A."/>
            <person name="Todd R.B."/>
            <person name="Tsang A."/>
            <person name="Unkles S.E."/>
            <person name="van de Wiele N."/>
            <person name="van Rossen-Uffink D."/>
            <person name="Oliveira J.V."/>
            <person name="Vesth T.C."/>
            <person name="Visser J."/>
            <person name="Yu J.-H."/>
            <person name="Zhou M."/>
            <person name="Andersen M.R."/>
            <person name="Archer D.B."/>
            <person name="Baker S.E."/>
            <person name="Benoit I."/>
            <person name="Brakhage A.A."/>
            <person name="Braus G.H."/>
            <person name="Fischer R."/>
            <person name="Frisvad J.C."/>
            <person name="Goldman G.H."/>
            <person name="Houbraken J."/>
            <person name="Oakley B."/>
            <person name="Pocsi I."/>
            <person name="Scazzocchio C."/>
            <person name="Seiboth B."/>
            <person name="vanKuyk P.A."/>
            <person name="Wortman J."/>
            <person name="Dyer P.S."/>
            <person name="Grigoriev I.V."/>
        </authorList>
    </citation>
    <scope>NUCLEOTIDE SEQUENCE [LARGE SCALE GENOMIC DNA]</scope>
    <source>
        <strain evidence="2">CBS 583.65</strain>
    </source>
</reference>
<dbReference type="RefSeq" id="XP_040662866.1">
    <property type="nucleotide sequence ID" value="XM_040805775.1"/>
</dbReference>
<keyword evidence="2" id="KW-1185">Reference proteome</keyword>
<dbReference type="VEuPathDB" id="FungiDB:ASPVEDRAFT_120187"/>
<accession>A0A1L9P6P5</accession>
<dbReference type="GeneID" id="63721286"/>
<organism evidence="1 2">
    <name type="scientific">Aspergillus versicolor CBS 583.65</name>
    <dbReference type="NCBI Taxonomy" id="1036611"/>
    <lineage>
        <taxon>Eukaryota</taxon>
        <taxon>Fungi</taxon>
        <taxon>Dikarya</taxon>
        <taxon>Ascomycota</taxon>
        <taxon>Pezizomycotina</taxon>
        <taxon>Eurotiomycetes</taxon>
        <taxon>Eurotiomycetidae</taxon>
        <taxon>Eurotiales</taxon>
        <taxon>Aspergillaceae</taxon>
        <taxon>Aspergillus</taxon>
        <taxon>Aspergillus subgen. Nidulantes</taxon>
    </lineage>
</organism>
<name>A0A1L9P6P5_ASPVE</name>